<gene>
    <name evidence="1" type="ORF">ECRASSUSDP1_LOCUS20136</name>
</gene>
<comment type="caution">
    <text evidence="1">The sequence shown here is derived from an EMBL/GenBank/DDBJ whole genome shotgun (WGS) entry which is preliminary data.</text>
</comment>
<evidence type="ECO:0000313" key="2">
    <source>
        <dbReference type="Proteomes" id="UP001295684"/>
    </source>
</evidence>
<reference evidence="1" key="1">
    <citation type="submission" date="2023-07" db="EMBL/GenBank/DDBJ databases">
        <authorList>
            <consortium name="AG Swart"/>
            <person name="Singh M."/>
            <person name="Singh A."/>
            <person name="Seah K."/>
            <person name="Emmerich C."/>
        </authorList>
    </citation>
    <scope>NUCLEOTIDE SEQUENCE</scope>
    <source>
        <strain evidence="1">DP1</strain>
    </source>
</reference>
<dbReference type="Proteomes" id="UP001295684">
    <property type="component" value="Unassembled WGS sequence"/>
</dbReference>
<evidence type="ECO:0000313" key="1">
    <source>
        <dbReference type="EMBL" id="CAI2378736.1"/>
    </source>
</evidence>
<protein>
    <submittedName>
        <fullName evidence="1">Uncharacterized protein</fullName>
    </submittedName>
</protein>
<keyword evidence="2" id="KW-1185">Reference proteome</keyword>
<name>A0AAD1XUF0_EUPCR</name>
<dbReference type="EMBL" id="CAMPGE010020498">
    <property type="protein sequence ID" value="CAI2378736.1"/>
    <property type="molecule type" value="Genomic_DNA"/>
</dbReference>
<proteinExistence type="predicted"/>
<accession>A0AAD1XUF0</accession>
<sequence length="63" mass="7304">MTHKPNEYLWSPNFANDMLSCLRENSRRNLSQVLLGMRCANITKLHSHASKKHSMLSKFSKTL</sequence>
<organism evidence="1 2">
    <name type="scientific">Euplotes crassus</name>
    <dbReference type="NCBI Taxonomy" id="5936"/>
    <lineage>
        <taxon>Eukaryota</taxon>
        <taxon>Sar</taxon>
        <taxon>Alveolata</taxon>
        <taxon>Ciliophora</taxon>
        <taxon>Intramacronucleata</taxon>
        <taxon>Spirotrichea</taxon>
        <taxon>Hypotrichia</taxon>
        <taxon>Euplotida</taxon>
        <taxon>Euplotidae</taxon>
        <taxon>Moneuplotes</taxon>
    </lineage>
</organism>
<dbReference type="AlphaFoldDB" id="A0AAD1XUF0"/>